<protein>
    <submittedName>
        <fullName evidence="8">PDGLE domain-containing protein</fullName>
    </submittedName>
</protein>
<evidence type="ECO:0000256" key="2">
    <source>
        <dbReference type="ARBA" id="ARBA00022475"/>
    </source>
</evidence>
<keyword evidence="3 6" id="KW-0812">Transmembrane</keyword>
<reference evidence="8 9" key="1">
    <citation type="journal article" date="2019" name="Int. J. Syst. Evol. Microbiol.">
        <title>The Global Catalogue of Microorganisms (GCM) 10K type strain sequencing project: providing services to taxonomists for standard genome sequencing and annotation.</title>
        <authorList>
            <consortium name="The Broad Institute Genomics Platform"/>
            <consortium name="The Broad Institute Genome Sequencing Center for Infectious Disease"/>
            <person name="Wu L."/>
            <person name="Ma J."/>
        </authorList>
    </citation>
    <scope>NUCLEOTIDE SEQUENCE [LARGE SCALE GENOMIC DNA]</scope>
    <source>
        <strain evidence="8 9">CGMCC 1.10593</strain>
    </source>
</reference>
<feature type="transmembrane region" description="Helical" evidence="6">
    <location>
        <begin position="74"/>
        <end position="96"/>
    </location>
</feature>
<evidence type="ECO:0000256" key="5">
    <source>
        <dbReference type="ARBA" id="ARBA00023136"/>
    </source>
</evidence>
<name>A0ABD6D6Q2_9EURY</name>
<keyword evidence="9" id="KW-1185">Reference proteome</keyword>
<keyword evidence="2" id="KW-1003">Cell membrane</keyword>
<accession>A0ABD6D6Q2</accession>
<dbReference type="GO" id="GO:0005886">
    <property type="term" value="C:plasma membrane"/>
    <property type="evidence" value="ECO:0007669"/>
    <property type="project" value="UniProtKB-SubCell"/>
</dbReference>
<keyword evidence="5 6" id="KW-0472">Membrane</keyword>
<dbReference type="EMBL" id="JBHUDM010000001">
    <property type="protein sequence ID" value="MFD1641425.1"/>
    <property type="molecule type" value="Genomic_DNA"/>
</dbReference>
<evidence type="ECO:0000313" key="9">
    <source>
        <dbReference type="Proteomes" id="UP001597052"/>
    </source>
</evidence>
<comment type="subcellular location">
    <subcellularLocation>
        <location evidence="1">Cell membrane</location>
    </subcellularLocation>
</comment>
<organism evidence="8 9">
    <name type="scientific">Halohasta litorea</name>
    <dbReference type="NCBI Taxonomy" id="869891"/>
    <lineage>
        <taxon>Archaea</taxon>
        <taxon>Methanobacteriati</taxon>
        <taxon>Methanobacteriota</taxon>
        <taxon>Stenosarchaea group</taxon>
        <taxon>Halobacteria</taxon>
        <taxon>Halobacteriales</taxon>
        <taxon>Haloferacaceae</taxon>
        <taxon>Halohasta</taxon>
    </lineage>
</organism>
<dbReference type="AlphaFoldDB" id="A0ABD6D6Q2"/>
<dbReference type="Pfam" id="PF13190">
    <property type="entry name" value="PDGLE"/>
    <property type="match status" value="1"/>
</dbReference>
<evidence type="ECO:0000259" key="7">
    <source>
        <dbReference type="Pfam" id="PF13190"/>
    </source>
</evidence>
<comment type="caution">
    <text evidence="8">The sequence shown here is derived from an EMBL/GenBank/DDBJ whole genome shotgun (WGS) entry which is preliminary data.</text>
</comment>
<proteinExistence type="predicted"/>
<keyword evidence="4 6" id="KW-1133">Transmembrane helix</keyword>
<dbReference type="RefSeq" id="WP_256395123.1">
    <property type="nucleotide sequence ID" value="NZ_JANHDJ010000001.1"/>
</dbReference>
<dbReference type="Proteomes" id="UP001597052">
    <property type="component" value="Unassembled WGS sequence"/>
</dbReference>
<evidence type="ECO:0000256" key="4">
    <source>
        <dbReference type="ARBA" id="ARBA00022989"/>
    </source>
</evidence>
<dbReference type="InterPro" id="IPR025937">
    <property type="entry name" value="PDGLE_dom"/>
</dbReference>
<evidence type="ECO:0000256" key="6">
    <source>
        <dbReference type="SAM" id="Phobius"/>
    </source>
</evidence>
<gene>
    <name evidence="8" type="ORF">ACFSBW_05995</name>
</gene>
<sequence length="102" mass="10086">MNARPDWFPRALAILLVLTLLTPLFGWAAGAVGYAEPLENAAEATGAADSAEAVGIALMPDYAVAGLGTAPGTVVAAVVGTALTLVVAGAIGRLLGTEPNAE</sequence>
<evidence type="ECO:0000256" key="1">
    <source>
        <dbReference type="ARBA" id="ARBA00004236"/>
    </source>
</evidence>
<feature type="domain" description="PDGLE" evidence="7">
    <location>
        <begin position="27"/>
        <end position="95"/>
    </location>
</feature>
<evidence type="ECO:0000256" key="3">
    <source>
        <dbReference type="ARBA" id="ARBA00022692"/>
    </source>
</evidence>
<evidence type="ECO:0000313" key="8">
    <source>
        <dbReference type="EMBL" id="MFD1641425.1"/>
    </source>
</evidence>